<evidence type="ECO:0000313" key="5">
    <source>
        <dbReference type="EMBL" id="OWA52056.1"/>
    </source>
</evidence>
<dbReference type="Pfam" id="PF00168">
    <property type="entry name" value="C2"/>
    <property type="match status" value="2"/>
</dbReference>
<protein>
    <submittedName>
        <fullName evidence="5">Multiple C2 and transmembrane domain-containing protein 1</fullName>
    </submittedName>
</protein>
<accession>A0A9X6RLW9</accession>
<sequence length="372" mass="41069">MDVSVLGAADPPTSTPISTSTSNIDAHAAAISGVTVFLFEGKRFAVSDEPGGNPFCEFTLGRENYRSYTAAGTDIDPENPQWMEEFDLFLHDPRQLQLHVTVCNSRLAGTKSDVIGKGVVDLTKLECGKSEEIWLDVMTSSQEVAGSLHLSFTLGKRLLTINTLKDGLLPEHILMQQIYLREKFHPLNTLRMAADSDVGVLIVKILRAKDIMPDRTNRDKTVVCSAQLVNARLDTFARTGTSDPEWNCVFTFPVRDVHTDLFISLWCPGVDGRARKDFLGGTAVRLTEIENGKPRWSALKDKNLRTDVGGSVLVNASLIYNPIAAAMKSIGRKEARFGREEKQTISLKSFSYDVQRVKNVVAPLVDLGRTAR</sequence>
<feature type="domain" description="C2" evidence="4">
    <location>
        <begin position="12"/>
        <end position="135"/>
    </location>
</feature>
<dbReference type="Gene3D" id="2.60.40.150">
    <property type="entry name" value="C2 domain"/>
    <property type="match status" value="2"/>
</dbReference>
<organism evidence="5 6">
    <name type="scientific">Hypsibius exemplaris</name>
    <name type="common">Freshwater tardigrade</name>
    <dbReference type="NCBI Taxonomy" id="2072580"/>
    <lineage>
        <taxon>Eukaryota</taxon>
        <taxon>Metazoa</taxon>
        <taxon>Ecdysozoa</taxon>
        <taxon>Tardigrada</taxon>
        <taxon>Eutardigrada</taxon>
        <taxon>Parachela</taxon>
        <taxon>Hypsibioidea</taxon>
        <taxon>Hypsibiidae</taxon>
        <taxon>Hypsibius</taxon>
    </lineage>
</organism>
<dbReference type="PROSITE" id="PS50004">
    <property type="entry name" value="C2"/>
    <property type="match status" value="2"/>
</dbReference>
<dbReference type="PANTHER" id="PTHR45911:SF4">
    <property type="entry name" value="MULTIPLE C2 AND TRANSMEMBRANE DOMAIN-CONTAINING PROTEIN"/>
    <property type="match status" value="1"/>
</dbReference>
<evidence type="ECO:0000259" key="4">
    <source>
        <dbReference type="PROSITE" id="PS50004"/>
    </source>
</evidence>
<dbReference type="GO" id="GO:0016020">
    <property type="term" value="C:membrane"/>
    <property type="evidence" value="ECO:0007669"/>
    <property type="project" value="TreeGrafter"/>
</dbReference>
<dbReference type="OrthoDB" id="5973539at2759"/>
<dbReference type="InterPro" id="IPR035892">
    <property type="entry name" value="C2_domain_sf"/>
</dbReference>
<feature type="region of interest" description="Disordered" evidence="3">
    <location>
        <begin position="1"/>
        <end position="20"/>
    </location>
</feature>
<gene>
    <name evidence="5" type="ORF">BV898_16519</name>
</gene>
<dbReference type="GO" id="GO:0005509">
    <property type="term" value="F:calcium ion binding"/>
    <property type="evidence" value="ECO:0007669"/>
    <property type="project" value="TreeGrafter"/>
</dbReference>
<keyword evidence="5" id="KW-0812">Transmembrane</keyword>
<name>A0A9X6RLW9_HYPEX</name>
<dbReference type="InterPro" id="IPR000008">
    <property type="entry name" value="C2_dom"/>
</dbReference>
<reference evidence="6" key="1">
    <citation type="submission" date="2017-01" db="EMBL/GenBank/DDBJ databases">
        <title>Comparative genomics of anhydrobiosis in the tardigrade Hypsibius dujardini.</title>
        <authorList>
            <person name="Yoshida Y."/>
            <person name="Koutsovoulos G."/>
            <person name="Laetsch D."/>
            <person name="Stevens L."/>
            <person name="Kumar S."/>
            <person name="Horikawa D."/>
            <person name="Ishino K."/>
            <person name="Komine S."/>
            <person name="Tomita M."/>
            <person name="Blaxter M."/>
            <person name="Arakawa K."/>
        </authorList>
    </citation>
    <scope>NUCLEOTIDE SEQUENCE [LARGE SCALE GENOMIC DNA]</scope>
    <source>
        <strain evidence="6">Z151</strain>
    </source>
</reference>
<dbReference type="Proteomes" id="UP000192578">
    <property type="component" value="Unassembled WGS sequence"/>
</dbReference>
<feature type="domain" description="C2" evidence="4">
    <location>
        <begin position="186"/>
        <end position="299"/>
    </location>
</feature>
<evidence type="ECO:0000256" key="1">
    <source>
        <dbReference type="ARBA" id="ARBA00022723"/>
    </source>
</evidence>
<keyword evidence="2" id="KW-0106">Calcium</keyword>
<dbReference type="SUPFAM" id="SSF49562">
    <property type="entry name" value="C2 domain (Calcium/lipid-binding domain, CaLB)"/>
    <property type="match status" value="2"/>
</dbReference>
<evidence type="ECO:0000313" key="6">
    <source>
        <dbReference type="Proteomes" id="UP000192578"/>
    </source>
</evidence>
<keyword evidence="5" id="KW-0472">Membrane</keyword>
<dbReference type="PANTHER" id="PTHR45911">
    <property type="entry name" value="C2 DOMAIN-CONTAINING PROTEIN"/>
    <property type="match status" value="1"/>
</dbReference>
<dbReference type="AlphaFoldDB" id="A0A9X6RLW9"/>
<dbReference type="SMART" id="SM00239">
    <property type="entry name" value="C2"/>
    <property type="match status" value="2"/>
</dbReference>
<keyword evidence="1" id="KW-0479">Metal-binding</keyword>
<evidence type="ECO:0000256" key="2">
    <source>
        <dbReference type="ARBA" id="ARBA00022837"/>
    </source>
</evidence>
<comment type="caution">
    <text evidence="5">The sequence shown here is derived from an EMBL/GenBank/DDBJ whole genome shotgun (WGS) entry which is preliminary data.</text>
</comment>
<keyword evidence="6" id="KW-1185">Reference proteome</keyword>
<feature type="compositionally biased region" description="Low complexity" evidence="3">
    <location>
        <begin position="11"/>
        <end position="20"/>
    </location>
</feature>
<proteinExistence type="predicted"/>
<dbReference type="EMBL" id="MTYJ01000249">
    <property type="protein sequence ID" value="OWA52056.1"/>
    <property type="molecule type" value="Genomic_DNA"/>
</dbReference>
<evidence type="ECO:0000256" key="3">
    <source>
        <dbReference type="SAM" id="MobiDB-lite"/>
    </source>
</evidence>